<dbReference type="SUPFAM" id="SSF52467">
    <property type="entry name" value="DHS-like NAD/FAD-binding domain"/>
    <property type="match status" value="1"/>
</dbReference>
<dbReference type="InterPro" id="IPR029035">
    <property type="entry name" value="DHS-like_NAD/FAD-binding_dom"/>
</dbReference>
<feature type="binding site" evidence="2">
    <location>
        <position position="152"/>
    </location>
    <ligand>
        <name>Zn(2+)</name>
        <dbReference type="ChEBI" id="CHEBI:29105"/>
    </ligand>
</feature>
<reference evidence="5" key="1">
    <citation type="submission" date="2018-01" db="EMBL/GenBank/DDBJ databases">
        <title>Rubneribacter badeniensis gen. nov., sp. nov., and Colonibacter rubneri, gen. nov., sp. nov., WGS of new members of the Eggerthellaceae.</title>
        <authorList>
            <person name="Danylec N."/>
            <person name="Stoll D.A."/>
            <person name="Doetsch A."/>
            <person name="Kulling S.E."/>
            <person name="Huch M."/>
        </authorList>
    </citation>
    <scope>NUCLEOTIDE SEQUENCE [LARGE SCALE GENOMIC DNA]</scope>
    <source>
        <strain evidence="5">ResAG-96</strain>
    </source>
</reference>
<evidence type="ECO:0000256" key="2">
    <source>
        <dbReference type="PROSITE-ProRule" id="PRU00236"/>
    </source>
</evidence>
<dbReference type="AlphaFoldDB" id="A0A2K2UCM6"/>
<comment type="caution">
    <text evidence="4">The sequence shown here is derived from an EMBL/GenBank/DDBJ whole genome shotgun (WGS) entry which is preliminary data.</text>
</comment>
<gene>
    <name evidence="4" type="ORF">C2L71_04150</name>
</gene>
<dbReference type="RefSeq" id="WP_103264517.1">
    <property type="nucleotide sequence ID" value="NZ_CABMLE010000003.1"/>
</dbReference>
<dbReference type="EMBL" id="PPEK01000003">
    <property type="protein sequence ID" value="PNV68039.1"/>
    <property type="molecule type" value="Genomic_DNA"/>
</dbReference>
<dbReference type="GO" id="GO:0046872">
    <property type="term" value="F:metal ion binding"/>
    <property type="evidence" value="ECO:0007669"/>
    <property type="project" value="UniProtKB-KW"/>
</dbReference>
<dbReference type="InterPro" id="IPR026590">
    <property type="entry name" value="Ssirtuin_cat_dom"/>
</dbReference>
<evidence type="ECO:0000313" key="4">
    <source>
        <dbReference type="EMBL" id="PNV68039.1"/>
    </source>
</evidence>
<keyword evidence="1" id="KW-0520">NAD</keyword>
<feature type="domain" description="Deacetylase sirtuin-type" evidence="3">
    <location>
        <begin position="15"/>
        <end position="304"/>
    </location>
</feature>
<feature type="binding site" evidence="2">
    <location>
        <position position="156"/>
    </location>
    <ligand>
        <name>Zn(2+)</name>
        <dbReference type="ChEBI" id="CHEBI:29105"/>
    </ligand>
</feature>
<organism evidence="4 5">
    <name type="scientific">Enteroscipio rubneri</name>
    <dbReference type="NCBI Taxonomy" id="2070686"/>
    <lineage>
        <taxon>Bacteria</taxon>
        <taxon>Bacillati</taxon>
        <taxon>Actinomycetota</taxon>
        <taxon>Coriobacteriia</taxon>
        <taxon>Eggerthellales</taxon>
        <taxon>Eggerthellaceae</taxon>
        <taxon>Enteroscipio</taxon>
    </lineage>
</organism>
<feature type="binding site" evidence="2">
    <location>
        <position position="190"/>
    </location>
    <ligand>
        <name>Zn(2+)</name>
        <dbReference type="ChEBI" id="CHEBI:29105"/>
    </ligand>
</feature>
<dbReference type="OrthoDB" id="3192862at2"/>
<evidence type="ECO:0000259" key="3">
    <source>
        <dbReference type="PROSITE" id="PS50305"/>
    </source>
</evidence>
<evidence type="ECO:0000256" key="1">
    <source>
        <dbReference type="ARBA" id="ARBA00023027"/>
    </source>
</evidence>
<keyword evidence="5" id="KW-1185">Reference proteome</keyword>
<keyword evidence="2" id="KW-0862">Zinc</keyword>
<comment type="caution">
    <text evidence="2">Lacks conserved residue(s) required for the propagation of feature annotation.</text>
</comment>
<protein>
    <submittedName>
        <fullName evidence="4">Sir2 silent information regulator family NAD-dependent deacetylase</fullName>
    </submittedName>
</protein>
<sequence length="304" mass="33712">MSPSSTSKRSRAKRQQELLERIERARTLLEGADRVLVGAGAGLSAAAGLRYDGERFHRGFAPFIERYGMTDMYSAGFYPFPSEEDRWAYWARHVWANRYEPPALPLYRCLLEAIHGKEWFVLTTNVDAQFEKAGFDPARIFAVQGDYGFNQCARGCHDSLYPNRELVEDILAAADEGDPTRAPSGLVPHCPVCGGPMAVHLRIDGAFVENAAWHDARERCLRFAEGVRDERTVLLELGVGWNTPSIIRLPFDRLATSCDAPLVRLNRDDARVPDGREGRAAGLQGDIAELLPQILPTPGTATDG</sequence>
<accession>A0A2K2UCM6</accession>
<evidence type="ECO:0000313" key="5">
    <source>
        <dbReference type="Proteomes" id="UP000236197"/>
    </source>
</evidence>
<dbReference type="PROSITE" id="PS50305">
    <property type="entry name" value="SIRTUIN"/>
    <property type="match status" value="1"/>
</dbReference>
<dbReference type="Proteomes" id="UP000236197">
    <property type="component" value="Unassembled WGS sequence"/>
</dbReference>
<name>A0A2K2UCM6_9ACTN</name>
<proteinExistence type="predicted"/>
<keyword evidence="2" id="KW-0479">Metal-binding</keyword>
<dbReference type="Gene3D" id="3.40.50.1220">
    <property type="entry name" value="TPP-binding domain"/>
    <property type="match status" value="1"/>
</dbReference>
<feature type="binding site" evidence="2">
    <location>
        <position position="193"/>
    </location>
    <ligand>
        <name>Zn(2+)</name>
        <dbReference type="ChEBI" id="CHEBI:29105"/>
    </ligand>
</feature>